<sequence length="447" mass="50303">MDFDLLPNLLGDSSGARRLPEEQFLTNLPRSILTSNPRGLLPQQDDDVQDQLSSTAPENIYHAGFVICKIEDVFEAMADCIIDEKKELVIHLKSRHRPAFKGRNAVSGAIENLPDSQIRSITFPSKKPQEAWKFTALLRILELAHEALVNGVVTTKRCCHQCRNRAFVPVTDILMWQVGRVADCISRDMFYRDPDLFIKQAVVDRYIDDIAYTLGVNRDALNVVAAAKGLVAGSFSIEKKDKSIVDFSSDSEGLLVPNSKDIDNVLIGNVRWILVIEKEATFRTLSTNHYWKLSSAGEGILLTAKGYPDIQTRKLLYILSEQRPAIPIFALVDFDPDGIGIMSTYKYGSMALSHENSKLAVPGLEWLGIRSRDIVSTSTGVMKLSSRDRNTARRMLDKDIFQEGERDEEWRVELQRMLFLNAKAEIQTLGNSSNLEAWLNMQLWAAV</sequence>
<dbReference type="Gene3D" id="1.10.10.10">
    <property type="entry name" value="Winged helix-like DNA-binding domain superfamily/Winged helix DNA-binding domain"/>
    <property type="match status" value="1"/>
</dbReference>
<keyword evidence="10 12" id="KW-0413">Isomerase</keyword>
<dbReference type="GO" id="GO:0003918">
    <property type="term" value="F:DNA topoisomerase type II (double strand cut, ATP-hydrolyzing) activity"/>
    <property type="evidence" value="ECO:0007669"/>
    <property type="project" value="UniProtKB-UniRule"/>
</dbReference>
<gene>
    <name evidence="15" type="ORF">BP5796_06233</name>
</gene>
<dbReference type="Pfam" id="PF04406">
    <property type="entry name" value="TP6A_N"/>
    <property type="match status" value="1"/>
</dbReference>
<evidence type="ECO:0000256" key="5">
    <source>
        <dbReference type="ARBA" id="ARBA00012895"/>
    </source>
</evidence>
<evidence type="ECO:0000256" key="7">
    <source>
        <dbReference type="ARBA" id="ARBA00022842"/>
    </source>
</evidence>
<name>A0A3D8RX44_9HELO</name>
<evidence type="ECO:0000256" key="9">
    <source>
        <dbReference type="ARBA" id="ARBA00023125"/>
    </source>
</evidence>
<dbReference type="Proteomes" id="UP000256328">
    <property type="component" value="Unassembled WGS sequence"/>
</dbReference>
<dbReference type="PRINTS" id="PR01550">
    <property type="entry name" value="TOP6AFAMILY"/>
</dbReference>
<keyword evidence="7" id="KW-0460">Magnesium</keyword>
<dbReference type="FunFam" id="3.40.1360.10:FF:000018">
    <property type="entry name" value="Type II DNA topoisomerase VI subunit A"/>
    <property type="match status" value="1"/>
</dbReference>
<dbReference type="InterPro" id="IPR002815">
    <property type="entry name" value="Spo11/TopoVI_A"/>
</dbReference>
<dbReference type="PANTHER" id="PTHR10848">
    <property type="entry name" value="MEIOTIC RECOMBINATION PROTEIN SPO11"/>
    <property type="match status" value="1"/>
</dbReference>
<dbReference type="GO" id="GO:0000228">
    <property type="term" value="C:nuclear chromosome"/>
    <property type="evidence" value="ECO:0007669"/>
    <property type="project" value="TreeGrafter"/>
</dbReference>
<dbReference type="GO" id="GO:0003677">
    <property type="term" value="F:DNA binding"/>
    <property type="evidence" value="ECO:0007669"/>
    <property type="project" value="UniProtKB-UniRule"/>
</dbReference>
<feature type="active site" description="O-(5'-phospho-DNA)-tyrosine intermediate" evidence="12">
    <location>
        <position position="191"/>
    </location>
</feature>
<dbReference type="OrthoDB" id="5377392at2759"/>
<feature type="domain" description="Topoisomerase 6 subunit A/Spo11 TOPRIM" evidence="14">
    <location>
        <begin position="273"/>
        <end position="433"/>
    </location>
</feature>
<evidence type="ECO:0000256" key="2">
    <source>
        <dbReference type="ARBA" id="ARBA00001946"/>
    </source>
</evidence>
<dbReference type="PROSITE" id="PS52041">
    <property type="entry name" value="TOPO_IIB"/>
    <property type="match status" value="1"/>
</dbReference>
<dbReference type="EMBL" id="PDLN01000008">
    <property type="protein sequence ID" value="RDW78381.1"/>
    <property type="molecule type" value="Genomic_DNA"/>
</dbReference>
<comment type="subcellular location">
    <subcellularLocation>
        <location evidence="3">Nucleus</location>
    </subcellularLocation>
</comment>
<dbReference type="InterPro" id="IPR013049">
    <property type="entry name" value="Spo11/TopoVI_A_N"/>
</dbReference>
<keyword evidence="6" id="KW-0479">Metal-binding</keyword>
<keyword evidence="11" id="KW-0539">Nucleus</keyword>
<dbReference type="InterPro" id="IPR013048">
    <property type="entry name" value="Meiotic_Spo11"/>
</dbReference>
<organism evidence="15 16">
    <name type="scientific">Coleophoma crateriformis</name>
    <dbReference type="NCBI Taxonomy" id="565419"/>
    <lineage>
        <taxon>Eukaryota</taxon>
        <taxon>Fungi</taxon>
        <taxon>Dikarya</taxon>
        <taxon>Ascomycota</taxon>
        <taxon>Pezizomycotina</taxon>
        <taxon>Leotiomycetes</taxon>
        <taxon>Helotiales</taxon>
        <taxon>Dermateaceae</taxon>
        <taxon>Coleophoma</taxon>
    </lineage>
</organism>
<comment type="caution">
    <text evidence="15">The sequence shown here is derived from an EMBL/GenBank/DDBJ whole genome shotgun (WGS) entry which is preliminary data.</text>
</comment>
<dbReference type="Pfam" id="PF21180">
    <property type="entry name" value="TOP6A-Spo11_Toprim"/>
    <property type="match status" value="1"/>
</dbReference>
<evidence type="ECO:0000256" key="6">
    <source>
        <dbReference type="ARBA" id="ARBA00022723"/>
    </source>
</evidence>
<dbReference type="InterPro" id="IPR036078">
    <property type="entry name" value="Spo11/TopoVI_A_sf"/>
</dbReference>
<evidence type="ECO:0000256" key="1">
    <source>
        <dbReference type="ARBA" id="ARBA00000185"/>
    </source>
</evidence>
<dbReference type="AlphaFoldDB" id="A0A3D8RX44"/>
<dbReference type="Gene3D" id="3.40.1360.10">
    <property type="match status" value="1"/>
</dbReference>
<dbReference type="GO" id="GO:0046872">
    <property type="term" value="F:metal ion binding"/>
    <property type="evidence" value="ECO:0007669"/>
    <property type="project" value="UniProtKB-KW"/>
</dbReference>
<keyword evidence="8 12" id="KW-0799">Topoisomerase</keyword>
<dbReference type="SUPFAM" id="SSF56726">
    <property type="entry name" value="DNA topoisomerase IV, alpha subunit"/>
    <property type="match status" value="1"/>
</dbReference>
<dbReference type="PRINTS" id="PR01551">
    <property type="entry name" value="SPO11HOMOLOG"/>
</dbReference>
<dbReference type="GO" id="GO:0005524">
    <property type="term" value="F:ATP binding"/>
    <property type="evidence" value="ECO:0007669"/>
    <property type="project" value="InterPro"/>
</dbReference>
<comment type="similarity">
    <text evidence="4 12">Belongs to the TOP6A family.</text>
</comment>
<keyword evidence="16" id="KW-1185">Reference proteome</keyword>
<dbReference type="PANTHER" id="PTHR10848:SF0">
    <property type="entry name" value="MEIOTIC RECOMBINATION PROTEIN SPO11"/>
    <property type="match status" value="1"/>
</dbReference>
<evidence type="ECO:0000259" key="14">
    <source>
        <dbReference type="Pfam" id="PF21180"/>
    </source>
</evidence>
<reference evidence="15 16" key="1">
    <citation type="journal article" date="2018" name="IMA Fungus">
        <title>IMA Genome-F 9: Draft genome sequence of Annulohypoxylon stygium, Aspergillus mulundensis, Berkeleyomyces basicola (syn. Thielaviopsis basicola), Ceratocystis smalleyi, two Cercospora beticola strains, Coleophoma cylindrospora, Fusarium fracticaudum, Phialophora cf. hyalina, and Morchella septimelata.</title>
        <authorList>
            <person name="Wingfield B.D."/>
            <person name="Bills G.F."/>
            <person name="Dong Y."/>
            <person name="Huang W."/>
            <person name="Nel W.J."/>
            <person name="Swalarsk-Parry B.S."/>
            <person name="Vaghefi N."/>
            <person name="Wilken P.M."/>
            <person name="An Z."/>
            <person name="de Beer Z.W."/>
            <person name="De Vos L."/>
            <person name="Chen L."/>
            <person name="Duong T.A."/>
            <person name="Gao Y."/>
            <person name="Hammerbacher A."/>
            <person name="Kikkert J.R."/>
            <person name="Li Y."/>
            <person name="Li H."/>
            <person name="Li K."/>
            <person name="Li Q."/>
            <person name="Liu X."/>
            <person name="Ma X."/>
            <person name="Naidoo K."/>
            <person name="Pethybridge S.J."/>
            <person name="Sun J."/>
            <person name="Steenkamp E.T."/>
            <person name="van der Nest M.A."/>
            <person name="van Wyk S."/>
            <person name="Wingfield M.J."/>
            <person name="Xiong C."/>
            <person name="Yue Q."/>
            <person name="Zhang X."/>
        </authorList>
    </citation>
    <scope>NUCLEOTIDE SEQUENCE [LARGE SCALE GENOMIC DNA]</scope>
    <source>
        <strain evidence="15 16">BP5796</strain>
    </source>
</reference>
<comment type="cofactor">
    <cofactor evidence="2">
        <name>Mg(2+)</name>
        <dbReference type="ChEBI" id="CHEBI:18420"/>
    </cofactor>
</comment>
<evidence type="ECO:0000256" key="3">
    <source>
        <dbReference type="ARBA" id="ARBA00004123"/>
    </source>
</evidence>
<evidence type="ECO:0000256" key="10">
    <source>
        <dbReference type="ARBA" id="ARBA00023235"/>
    </source>
</evidence>
<dbReference type="GO" id="GO:0000706">
    <property type="term" value="P:meiotic DNA double-strand break processing"/>
    <property type="evidence" value="ECO:0007669"/>
    <property type="project" value="TreeGrafter"/>
</dbReference>
<dbReference type="GO" id="GO:0042138">
    <property type="term" value="P:meiotic DNA double-strand break formation"/>
    <property type="evidence" value="ECO:0007669"/>
    <property type="project" value="InterPro"/>
</dbReference>
<evidence type="ECO:0000256" key="4">
    <source>
        <dbReference type="ARBA" id="ARBA00006559"/>
    </source>
</evidence>
<evidence type="ECO:0000313" key="16">
    <source>
        <dbReference type="Proteomes" id="UP000256328"/>
    </source>
</evidence>
<dbReference type="GO" id="GO:0007131">
    <property type="term" value="P:reciprocal meiotic recombination"/>
    <property type="evidence" value="ECO:0007669"/>
    <property type="project" value="TreeGrafter"/>
</dbReference>
<keyword evidence="9 12" id="KW-0238">DNA-binding</keyword>
<protein>
    <recommendedName>
        <fullName evidence="5">DNA topoisomerase (ATP-hydrolyzing)</fullName>
        <ecNumber evidence="5">5.6.2.2</ecNumber>
    </recommendedName>
</protein>
<dbReference type="CDD" id="cd00223">
    <property type="entry name" value="TOPRIM_TopoIIB_SPO"/>
    <property type="match status" value="1"/>
</dbReference>
<dbReference type="InterPro" id="IPR034136">
    <property type="entry name" value="TOPRIM_Topo6A/Spo11"/>
</dbReference>
<accession>A0A3D8RX44</accession>
<proteinExistence type="inferred from homology"/>
<feature type="domain" description="Spo11/DNA topoisomerase VI subunit A N-terminal" evidence="13">
    <location>
        <begin position="187"/>
        <end position="223"/>
    </location>
</feature>
<evidence type="ECO:0000256" key="8">
    <source>
        <dbReference type="ARBA" id="ARBA00023029"/>
    </source>
</evidence>
<dbReference type="EC" id="5.6.2.2" evidence="5"/>
<comment type="catalytic activity">
    <reaction evidence="1 12">
        <text>ATP-dependent breakage, passage and rejoining of double-stranded DNA.</text>
        <dbReference type="EC" id="5.6.2.2"/>
    </reaction>
</comment>
<evidence type="ECO:0000313" key="15">
    <source>
        <dbReference type="EMBL" id="RDW78381.1"/>
    </source>
</evidence>
<dbReference type="InterPro" id="IPR036388">
    <property type="entry name" value="WH-like_DNA-bd_sf"/>
</dbReference>
<evidence type="ECO:0000256" key="12">
    <source>
        <dbReference type="PROSITE-ProRule" id="PRU01385"/>
    </source>
</evidence>
<evidence type="ECO:0000256" key="11">
    <source>
        <dbReference type="ARBA" id="ARBA00023242"/>
    </source>
</evidence>
<evidence type="ECO:0000259" key="13">
    <source>
        <dbReference type="Pfam" id="PF04406"/>
    </source>
</evidence>